<proteinExistence type="inferred from homology"/>
<dbReference type="SMART" id="SM00320">
    <property type="entry name" value="WD40"/>
    <property type="match status" value="4"/>
</dbReference>
<dbReference type="GO" id="GO:0005886">
    <property type="term" value="C:plasma membrane"/>
    <property type="evidence" value="ECO:0007669"/>
    <property type="project" value="TreeGrafter"/>
</dbReference>
<accession>A0A1E1K3E0</accession>
<evidence type="ECO:0000313" key="5">
    <source>
        <dbReference type="EMBL" id="CZS92521.1"/>
    </source>
</evidence>
<organism evidence="5 6">
    <name type="scientific">Rhynchosporium graminicola</name>
    <dbReference type="NCBI Taxonomy" id="2792576"/>
    <lineage>
        <taxon>Eukaryota</taxon>
        <taxon>Fungi</taxon>
        <taxon>Dikarya</taxon>
        <taxon>Ascomycota</taxon>
        <taxon>Pezizomycotina</taxon>
        <taxon>Leotiomycetes</taxon>
        <taxon>Helotiales</taxon>
        <taxon>Ploettnerulaceae</taxon>
        <taxon>Rhynchosporium</taxon>
    </lineage>
</organism>
<comment type="similarity">
    <text evidence="1">Belongs to the WD repeat L(2)GL family.</text>
</comment>
<evidence type="ECO:0000256" key="3">
    <source>
        <dbReference type="SAM" id="MobiDB-lite"/>
    </source>
</evidence>
<dbReference type="InterPro" id="IPR015943">
    <property type="entry name" value="WD40/YVTN_repeat-like_dom_sf"/>
</dbReference>
<dbReference type="FunCoup" id="A0A1E1K3E0">
    <property type="interactions" value="142"/>
</dbReference>
<dbReference type="STRING" id="914237.A0A1E1K3E0"/>
<dbReference type="InParanoid" id="A0A1E1K3E0"/>
<dbReference type="InterPro" id="IPR036322">
    <property type="entry name" value="WD40_repeat_dom_sf"/>
</dbReference>
<dbReference type="GO" id="GO:0019905">
    <property type="term" value="F:syntaxin binding"/>
    <property type="evidence" value="ECO:0007669"/>
    <property type="project" value="TreeGrafter"/>
</dbReference>
<dbReference type="Pfam" id="PF08596">
    <property type="entry name" value="Lgl_C"/>
    <property type="match status" value="1"/>
</dbReference>
<dbReference type="GO" id="GO:0006887">
    <property type="term" value="P:exocytosis"/>
    <property type="evidence" value="ECO:0007669"/>
    <property type="project" value="UniProtKB-KW"/>
</dbReference>
<gene>
    <name evidence="5" type="ORF">RCO7_01889</name>
</gene>
<dbReference type="InterPro" id="IPR013905">
    <property type="entry name" value="Lgl_C_dom"/>
</dbReference>
<dbReference type="EMBL" id="FJUW01000006">
    <property type="protein sequence ID" value="CZS92521.1"/>
    <property type="molecule type" value="Genomic_DNA"/>
</dbReference>
<name>A0A1E1K3E0_9HELO</name>
<dbReference type="GO" id="GO:0005737">
    <property type="term" value="C:cytoplasm"/>
    <property type="evidence" value="ECO:0007669"/>
    <property type="project" value="TreeGrafter"/>
</dbReference>
<protein>
    <submittedName>
        <fullName evidence="5">Related to SRO77-polarized exocytosis by regulating SNARE function</fullName>
    </submittedName>
</protein>
<reference evidence="6" key="1">
    <citation type="submission" date="2016-03" db="EMBL/GenBank/DDBJ databases">
        <authorList>
            <person name="Ploux O."/>
        </authorList>
    </citation>
    <scope>NUCLEOTIDE SEQUENCE [LARGE SCALE GENOMIC DNA]</scope>
    <source>
        <strain evidence="6">UK7</strain>
    </source>
</reference>
<dbReference type="SUPFAM" id="SSF50978">
    <property type="entry name" value="WD40 repeat-like"/>
    <property type="match status" value="2"/>
</dbReference>
<dbReference type="CDD" id="cd15873">
    <property type="entry name" value="R-SNARE_STXBP5_6"/>
    <property type="match status" value="1"/>
</dbReference>
<dbReference type="PANTHER" id="PTHR10241">
    <property type="entry name" value="LETHAL 2 GIANT LARVAE PROTEIN"/>
    <property type="match status" value="1"/>
</dbReference>
<dbReference type="Gene3D" id="2.130.10.10">
    <property type="entry name" value="YVTN repeat-like/Quinoprotein amine dehydrogenase"/>
    <property type="match status" value="1"/>
</dbReference>
<evidence type="ECO:0000259" key="4">
    <source>
        <dbReference type="Pfam" id="PF08596"/>
    </source>
</evidence>
<dbReference type="GO" id="GO:0006893">
    <property type="term" value="P:Golgi to plasma membrane transport"/>
    <property type="evidence" value="ECO:0007669"/>
    <property type="project" value="TreeGrafter"/>
</dbReference>
<feature type="domain" description="Lethal giant larvae (Lgl)-like C-terminal" evidence="4">
    <location>
        <begin position="517"/>
        <end position="905"/>
    </location>
</feature>
<dbReference type="GO" id="GO:0005096">
    <property type="term" value="F:GTPase activator activity"/>
    <property type="evidence" value="ECO:0007669"/>
    <property type="project" value="TreeGrafter"/>
</dbReference>
<evidence type="ECO:0000313" key="6">
    <source>
        <dbReference type="Proteomes" id="UP000178129"/>
    </source>
</evidence>
<comment type="caution">
    <text evidence="5">The sequence shown here is derived from an EMBL/GenBank/DDBJ whole genome shotgun (WGS) entry which is preliminary data.</text>
</comment>
<sequence>MAGFLRGKQAGIQNDLSAGILPELFAPDDQARHGINSQIGCLAYDPVQSLLAIGTNESTFGSGQIYVFGQRRVQASFTLPRRASVKTLQFCSDRLISLDSKNEIIIWDLVHQNKVAAYAPPGIVTSLVTDPMLDWALIGLQNGEIIAYDLDREKLAPLRLPNFWRERSPRSRVLSIVSMQLHPRDIGQLLIGYNEGAVIYSFKQNKPIKYFDYEVPVGSPGGNPDPLSHNTVRKPQLVHVFWHPTGTFIGTAYTDESLVFWDPKDGRIVMARTLSDSHVNIPGHQTNSFGNTPGTFAIKEPFSRIAWCCKANPDDTGILIAGGMPTTVTENGLSFLELGPTPVYSTSTWQALSTHLEAKQTHLLPTPPGAEIVDFCLIPRTSPHFAGAQDPIAVIALLSSGELITLSFPSGYPISPTNQFHPSISFVHPFITSMSMTSVDRTRWLGMVENRQQGPQLVRGGAEGIKNLRRYESRNIIQMAHGDGTVRIWDAGHDDEIENSAMLQVDIAKALDRYGDVNITSTSMGSSTGELAVGVATGEVVIYRWGANKLFGRDAPNPTQTIPGGITDIASRAESSLKEGLQPFVLYDMAKGPITAIKMSEVGFVAIGSEGGFLSIIDLRGPAVIFNSAMTEFMKSDKRSSFMKKGSSQTSSAPDWAVTIEFGVMTLEGDNYSSIACFVGTNLGKVITLKILPESNGGYTAQFAGFSALADKIISISPIVADTGRPALATGAAVAALRSGQQTHGTLVAVSQTEARIFKPATAKGAHKTFDDFLCDSANVVDFEGRGHALVGVFGDGKTRAYSLPGLKEISAAPIAMLDRTRTTNSIVTTSGDIFGWTGPSEIAMLSVWGTAQTLRKSNDKIFNPEALVPPRPTISNMQWIAGTQYVSPTDLDLLIGGPDRPPSKRMMAAAAAEDRARSSGGPGSSRGAPSTLSTEGWGDYMTRQLNERTEKLNIAENTTDRMLESSQGWADGVNKYVNKQKRNMVLGGITGKWF</sequence>
<dbReference type="AlphaFoldDB" id="A0A1E1K3E0"/>
<dbReference type="Proteomes" id="UP000178129">
    <property type="component" value="Unassembled WGS sequence"/>
</dbReference>
<dbReference type="GO" id="GO:0045159">
    <property type="term" value="F:myosin II binding"/>
    <property type="evidence" value="ECO:0007669"/>
    <property type="project" value="TreeGrafter"/>
</dbReference>
<evidence type="ECO:0000256" key="1">
    <source>
        <dbReference type="ARBA" id="ARBA00008070"/>
    </source>
</evidence>
<keyword evidence="6" id="KW-1185">Reference proteome</keyword>
<dbReference type="PANTHER" id="PTHR10241:SF25">
    <property type="entry name" value="TOMOSYN, ISOFORM C"/>
    <property type="match status" value="1"/>
</dbReference>
<keyword evidence="2" id="KW-0268">Exocytosis</keyword>
<dbReference type="FunFam" id="2.130.10.10:FF:000848">
    <property type="entry name" value="SNARE-dependent exocytosis protein (Sro7), putative"/>
    <property type="match status" value="1"/>
</dbReference>
<evidence type="ECO:0000256" key="2">
    <source>
        <dbReference type="ARBA" id="ARBA00022483"/>
    </source>
</evidence>
<feature type="region of interest" description="Disordered" evidence="3">
    <location>
        <begin position="899"/>
        <end position="937"/>
    </location>
</feature>
<dbReference type="InterPro" id="IPR001680">
    <property type="entry name" value="WD40_rpt"/>
</dbReference>